<name>A0ABS5YVX9_9ACTN</name>
<keyword evidence="3" id="KW-1133">Transmembrane helix</keyword>
<evidence type="ECO:0000256" key="2">
    <source>
        <dbReference type="ARBA" id="ARBA00023163"/>
    </source>
</evidence>
<evidence type="ECO:0000259" key="4">
    <source>
        <dbReference type="Pfam" id="PF13490"/>
    </source>
</evidence>
<dbReference type="Gene3D" id="1.10.10.1320">
    <property type="entry name" value="Anti-sigma factor, zinc-finger domain"/>
    <property type="match status" value="1"/>
</dbReference>
<keyword evidence="6" id="KW-1185">Reference proteome</keyword>
<keyword evidence="3" id="KW-0812">Transmembrane</keyword>
<proteinExistence type="predicted"/>
<protein>
    <submittedName>
        <fullName evidence="5">Zf-HC2 domain-containing protein</fullName>
    </submittedName>
</protein>
<organism evidence="5 6">
    <name type="scientific">Paractinoplanes bogorensis</name>
    <dbReference type="NCBI Taxonomy" id="1610840"/>
    <lineage>
        <taxon>Bacteria</taxon>
        <taxon>Bacillati</taxon>
        <taxon>Actinomycetota</taxon>
        <taxon>Actinomycetes</taxon>
        <taxon>Micromonosporales</taxon>
        <taxon>Micromonosporaceae</taxon>
        <taxon>Paractinoplanes</taxon>
    </lineage>
</organism>
<comment type="caution">
    <text evidence="5">The sequence shown here is derived from an EMBL/GenBank/DDBJ whole genome shotgun (WGS) entry which is preliminary data.</text>
</comment>
<dbReference type="Proteomes" id="UP001519654">
    <property type="component" value="Unassembled WGS sequence"/>
</dbReference>
<gene>
    <name evidence="5" type="ORF">KOI35_29110</name>
</gene>
<dbReference type="Pfam" id="PF13490">
    <property type="entry name" value="zf-HC2"/>
    <property type="match status" value="1"/>
</dbReference>
<keyword evidence="1" id="KW-0805">Transcription regulation</keyword>
<dbReference type="InterPro" id="IPR041916">
    <property type="entry name" value="Anti_sigma_zinc_sf"/>
</dbReference>
<reference evidence="5 6" key="1">
    <citation type="submission" date="2021-06" db="EMBL/GenBank/DDBJ databases">
        <title>Actinoplanes lichenicola sp. nov., and Actinoplanes ovalisporus sp. nov., isolated from lichen in Thailand.</title>
        <authorList>
            <person name="Saeng-In P."/>
            <person name="Kanchanasin P."/>
            <person name="Yuki M."/>
            <person name="Kudo T."/>
            <person name="Ohkuma M."/>
            <person name="Phongsopitanun W."/>
            <person name="Tanasupawat S."/>
        </authorList>
    </citation>
    <scope>NUCLEOTIDE SEQUENCE [LARGE SCALE GENOMIC DNA]</scope>
    <source>
        <strain evidence="5 6">NBRC 110975</strain>
    </source>
</reference>
<feature type="transmembrane region" description="Helical" evidence="3">
    <location>
        <begin position="101"/>
        <end position="121"/>
    </location>
</feature>
<dbReference type="RefSeq" id="WP_215791827.1">
    <property type="nucleotide sequence ID" value="NZ_JAHKKG010000009.1"/>
</dbReference>
<keyword evidence="2" id="KW-0804">Transcription</keyword>
<keyword evidence="3" id="KW-0472">Membrane</keyword>
<evidence type="ECO:0000313" key="5">
    <source>
        <dbReference type="EMBL" id="MBU2667580.1"/>
    </source>
</evidence>
<evidence type="ECO:0000256" key="3">
    <source>
        <dbReference type="SAM" id="Phobius"/>
    </source>
</evidence>
<evidence type="ECO:0000256" key="1">
    <source>
        <dbReference type="ARBA" id="ARBA00023015"/>
    </source>
</evidence>
<evidence type="ECO:0000313" key="6">
    <source>
        <dbReference type="Proteomes" id="UP001519654"/>
    </source>
</evidence>
<dbReference type="EMBL" id="JAHKKG010000009">
    <property type="protein sequence ID" value="MBU2667580.1"/>
    <property type="molecule type" value="Genomic_DNA"/>
</dbReference>
<accession>A0ABS5YVX9</accession>
<feature type="domain" description="Putative zinc-finger" evidence="4">
    <location>
        <begin position="7"/>
        <end position="39"/>
    </location>
</feature>
<dbReference type="InterPro" id="IPR027383">
    <property type="entry name" value="Znf_put"/>
</dbReference>
<sequence length="237" mass="25368">MSPDHDELHLLLGGYLLGGLDEADTERLDAHLRDCDRCRDELDRLAAVPELLRRLPEAHRDDPEVAAPPVSLSARPSAENIEGLLRRMRAERSRQSRKAGARWLAAAAVVLVAVAIGIGVLRVNREDRPAQVLPSPQLVTAQFEPAEGSGMAGQAVLTPKTWGVSVALDVSKLGGDGPFHCQVRAASGEVEQAMVWGTTPSGNAKVIGASSIQLRNVSRIEVQDHKGHVLGSAEVVK</sequence>